<dbReference type="Gene3D" id="3.40.50.1820">
    <property type="entry name" value="alpha/beta hydrolase"/>
    <property type="match status" value="1"/>
</dbReference>
<protein>
    <recommendedName>
        <fullName evidence="2">AB hydrolase-1 domain-containing protein</fullName>
    </recommendedName>
</protein>
<organism evidence="3 4">
    <name type="scientific">Marasmiellus scandens</name>
    <dbReference type="NCBI Taxonomy" id="2682957"/>
    <lineage>
        <taxon>Eukaryota</taxon>
        <taxon>Fungi</taxon>
        <taxon>Dikarya</taxon>
        <taxon>Basidiomycota</taxon>
        <taxon>Agaricomycotina</taxon>
        <taxon>Agaricomycetes</taxon>
        <taxon>Agaricomycetidae</taxon>
        <taxon>Agaricales</taxon>
        <taxon>Marasmiineae</taxon>
        <taxon>Omphalotaceae</taxon>
        <taxon>Marasmiellus</taxon>
    </lineage>
</organism>
<proteinExistence type="inferred from homology"/>
<dbReference type="PANTHER" id="PTHR42886">
    <property type="entry name" value="RE40534P-RELATED"/>
    <property type="match status" value="1"/>
</dbReference>
<sequence>MSMPFLQRNPPLRFALTACAFTAAVFTAFQAVTLLASVVPLLRTEPGPLARRLIKTSKVKVKPLPKGVKRIYIEKEGGLKRIVEDDGSGVDGTDYRIEVLTNVGCDEGHLAEGEMAHAPLVFLHGGMGSARCYDRWMEYFSSERKRHVFSISLRGHGNSTRPSNFTRLTKASFAEDLDTALAAIHELLVSNTQSISQTRPVLIAHSAGGGIAQYYLTIVASASYTPQALVLVAPFPPFGGYPVYSNWNSFDPWFALRFIWDGCDPMSPLSTPELVKRAFFADSKALTRSVISGNALEDSVEEFFEQMNPEENGAWPASMMFRFADPAKVKSSVNGKVHLITASHDRLMSQDIMQRVQEAYGNVDRKGIGMDVVQGSGHHIMFDDQWKEALKFLESILEVWGV</sequence>
<feature type="domain" description="AB hydrolase-1" evidence="2">
    <location>
        <begin position="120"/>
        <end position="386"/>
    </location>
</feature>
<dbReference type="EMBL" id="JBANRG010000033">
    <property type="protein sequence ID" value="KAK7450647.1"/>
    <property type="molecule type" value="Genomic_DNA"/>
</dbReference>
<dbReference type="PANTHER" id="PTHR42886:SF29">
    <property type="entry name" value="PUMMELIG, ISOFORM A"/>
    <property type="match status" value="1"/>
</dbReference>
<dbReference type="Pfam" id="PF12697">
    <property type="entry name" value="Abhydrolase_6"/>
    <property type="match status" value="1"/>
</dbReference>
<dbReference type="SUPFAM" id="SSF53474">
    <property type="entry name" value="alpha/beta-Hydrolases"/>
    <property type="match status" value="1"/>
</dbReference>
<dbReference type="Proteomes" id="UP001498398">
    <property type="component" value="Unassembled WGS sequence"/>
</dbReference>
<keyword evidence="4" id="KW-1185">Reference proteome</keyword>
<evidence type="ECO:0000313" key="4">
    <source>
        <dbReference type="Proteomes" id="UP001498398"/>
    </source>
</evidence>
<evidence type="ECO:0000259" key="2">
    <source>
        <dbReference type="Pfam" id="PF12697"/>
    </source>
</evidence>
<dbReference type="InterPro" id="IPR000073">
    <property type="entry name" value="AB_hydrolase_1"/>
</dbReference>
<evidence type="ECO:0000313" key="3">
    <source>
        <dbReference type="EMBL" id="KAK7450647.1"/>
    </source>
</evidence>
<reference evidence="3 4" key="1">
    <citation type="submission" date="2024-01" db="EMBL/GenBank/DDBJ databases">
        <title>A draft genome for the cacao thread blight pathogen Marasmiellus scandens.</title>
        <authorList>
            <person name="Baruah I.K."/>
            <person name="Leung J."/>
            <person name="Bukari Y."/>
            <person name="Amoako-Attah I."/>
            <person name="Meinhardt L.W."/>
            <person name="Bailey B.A."/>
            <person name="Cohen S.P."/>
        </authorList>
    </citation>
    <scope>NUCLEOTIDE SEQUENCE [LARGE SCALE GENOMIC DNA]</scope>
    <source>
        <strain evidence="3 4">GH-19</strain>
    </source>
</reference>
<comment type="caution">
    <text evidence="3">The sequence shown here is derived from an EMBL/GenBank/DDBJ whole genome shotgun (WGS) entry which is preliminary data.</text>
</comment>
<name>A0ABR1J7G8_9AGAR</name>
<comment type="similarity">
    <text evidence="1">Belongs to the peptidase S33 family. ABHD4/ABHD5 subfamily.</text>
</comment>
<gene>
    <name evidence="3" type="ORF">VKT23_012958</name>
</gene>
<dbReference type="InterPro" id="IPR029058">
    <property type="entry name" value="AB_hydrolase_fold"/>
</dbReference>
<evidence type="ECO:0000256" key="1">
    <source>
        <dbReference type="ARBA" id="ARBA00038097"/>
    </source>
</evidence>
<accession>A0ABR1J7G8</accession>